<dbReference type="EMBL" id="CP034459">
    <property type="protein sequence ID" value="QBM89750.1"/>
    <property type="molecule type" value="Genomic_DNA"/>
</dbReference>
<feature type="domain" description="Helicase ATP-binding" evidence="11">
    <location>
        <begin position="488"/>
        <end position="659"/>
    </location>
</feature>
<feature type="compositionally biased region" description="Basic and acidic residues" evidence="10">
    <location>
        <begin position="422"/>
        <end position="450"/>
    </location>
</feature>
<dbReference type="PROSITE" id="PS51192">
    <property type="entry name" value="HELICASE_ATP_BIND_1"/>
    <property type="match status" value="1"/>
</dbReference>
<feature type="domain" description="Helicase C-terminal" evidence="12">
    <location>
        <begin position="681"/>
        <end position="859"/>
    </location>
</feature>
<evidence type="ECO:0000256" key="5">
    <source>
        <dbReference type="ARBA" id="ARBA00022806"/>
    </source>
</evidence>
<dbReference type="EC" id="3.6.4.13" evidence="1"/>
<dbReference type="FunFam" id="3.40.50.300:FF:000615">
    <property type="entry name" value="pre-mRNA-splicing factor ATP-dependent RNA helicase DEAH7"/>
    <property type="match status" value="1"/>
</dbReference>
<accession>A0A4P6XQQ3</accession>
<dbReference type="Pfam" id="PF00270">
    <property type="entry name" value="DEAD"/>
    <property type="match status" value="1"/>
</dbReference>
<dbReference type="PROSITE" id="PS51194">
    <property type="entry name" value="HELICASE_CTER"/>
    <property type="match status" value="1"/>
</dbReference>
<dbReference type="Pfam" id="PF00271">
    <property type="entry name" value="Helicase_C"/>
    <property type="match status" value="1"/>
</dbReference>
<dbReference type="GO" id="GO:0071826">
    <property type="term" value="P:protein-RNA complex organization"/>
    <property type="evidence" value="ECO:0007669"/>
    <property type="project" value="UniProtKB-ARBA"/>
</dbReference>
<evidence type="ECO:0000256" key="4">
    <source>
        <dbReference type="ARBA" id="ARBA00022801"/>
    </source>
</evidence>
<keyword evidence="6" id="KW-0067">ATP-binding</keyword>
<dbReference type="FunFam" id="3.40.50.300:FF:000007">
    <property type="entry name" value="Pre-mRNA-splicing factor ATP-dependent RNA helicase"/>
    <property type="match status" value="1"/>
</dbReference>
<evidence type="ECO:0000259" key="12">
    <source>
        <dbReference type="PROSITE" id="PS51194"/>
    </source>
</evidence>
<feature type="region of interest" description="Disordered" evidence="10">
    <location>
        <begin position="420"/>
        <end position="464"/>
    </location>
</feature>
<dbReference type="SMART" id="SM00490">
    <property type="entry name" value="HELICc"/>
    <property type="match status" value="1"/>
</dbReference>
<dbReference type="InterPro" id="IPR014001">
    <property type="entry name" value="Helicase_ATP-bd"/>
</dbReference>
<proteinExistence type="inferred from homology"/>
<dbReference type="InterPro" id="IPR003593">
    <property type="entry name" value="AAA+_ATPase"/>
</dbReference>
<dbReference type="Pfam" id="PF07717">
    <property type="entry name" value="OB_NTP_bind"/>
    <property type="match status" value="1"/>
</dbReference>
<dbReference type="SMART" id="SM00382">
    <property type="entry name" value="AAA"/>
    <property type="match status" value="1"/>
</dbReference>
<evidence type="ECO:0000259" key="11">
    <source>
        <dbReference type="PROSITE" id="PS51192"/>
    </source>
</evidence>
<keyword evidence="2" id="KW-0507">mRNA processing</keyword>
<feature type="compositionally biased region" description="Basic and acidic residues" evidence="10">
    <location>
        <begin position="196"/>
        <end position="233"/>
    </location>
</feature>
<evidence type="ECO:0000256" key="9">
    <source>
        <dbReference type="ARBA" id="ARBA00047984"/>
    </source>
</evidence>
<evidence type="ECO:0000256" key="6">
    <source>
        <dbReference type="ARBA" id="ARBA00022840"/>
    </source>
</evidence>
<dbReference type="Pfam" id="PF21010">
    <property type="entry name" value="HA2_C"/>
    <property type="match status" value="1"/>
</dbReference>
<keyword evidence="7" id="KW-0508">mRNA splicing</keyword>
<dbReference type="Proteomes" id="UP000292447">
    <property type="component" value="Chromosome IV"/>
</dbReference>
<keyword evidence="5 13" id="KW-0347">Helicase</keyword>
<feature type="compositionally biased region" description="Polar residues" evidence="10">
    <location>
        <begin position="251"/>
        <end position="263"/>
    </location>
</feature>
<dbReference type="InterPro" id="IPR002464">
    <property type="entry name" value="DNA/RNA_helicase_DEAH_CS"/>
</dbReference>
<evidence type="ECO:0000256" key="2">
    <source>
        <dbReference type="ARBA" id="ARBA00022664"/>
    </source>
</evidence>
<evidence type="ECO:0000313" key="14">
    <source>
        <dbReference type="Proteomes" id="UP000292447"/>
    </source>
</evidence>
<dbReference type="Pfam" id="PF04408">
    <property type="entry name" value="WHD_HA2"/>
    <property type="match status" value="1"/>
</dbReference>
<keyword evidence="14" id="KW-1185">Reference proteome</keyword>
<dbReference type="Gene3D" id="1.20.120.1080">
    <property type="match status" value="1"/>
</dbReference>
<dbReference type="InterPro" id="IPR001650">
    <property type="entry name" value="Helicase_C-like"/>
</dbReference>
<feature type="region of interest" description="Disordered" evidence="10">
    <location>
        <begin position="1"/>
        <end position="26"/>
    </location>
</feature>
<dbReference type="GO" id="GO:0022613">
    <property type="term" value="P:ribonucleoprotein complex biogenesis"/>
    <property type="evidence" value="ECO:0007669"/>
    <property type="project" value="UniProtKB-ARBA"/>
</dbReference>
<dbReference type="GO" id="GO:0005681">
    <property type="term" value="C:spliceosomal complex"/>
    <property type="evidence" value="ECO:0007669"/>
    <property type="project" value="UniProtKB-ARBA"/>
</dbReference>
<dbReference type="InterPro" id="IPR007502">
    <property type="entry name" value="Helicase-assoc_dom"/>
</dbReference>
<dbReference type="InterPro" id="IPR011545">
    <property type="entry name" value="DEAD/DEAH_box_helicase_dom"/>
</dbReference>
<evidence type="ECO:0000256" key="1">
    <source>
        <dbReference type="ARBA" id="ARBA00012552"/>
    </source>
</evidence>
<dbReference type="Gene3D" id="3.40.50.300">
    <property type="entry name" value="P-loop containing nucleotide triphosphate hydrolases"/>
    <property type="match status" value="2"/>
</dbReference>
<dbReference type="GO" id="GO:0005524">
    <property type="term" value="F:ATP binding"/>
    <property type="evidence" value="ECO:0007669"/>
    <property type="project" value="UniProtKB-KW"/>
</dbReference>
<organism evidence="13 14">
    <name type="scientific">Metschnikowia aff. pulcherrima</name>
    <dbReference type="NCBI Taxonomy" id="2163413"/>
    <lineage>
        <taxon>Eukaryota</taxon>
        <taxon>Fungi</taxon>
        <taxon>Dikarya</taxon>
        <taxon>Ascomycota</taxon>
        <taxon>Saccharomycotina</taxon>
        <taxon>Pichiomycetes</taxon>
        <taxon>Metschnikowiaceae</taxon>
        <taxon>Metschnikowia</taxon>
    </lineage>
</organism>
<gene>
    <name evidence="13" type="primary">MPUL0D08320</name>
    <name evidence="13" type="ORF">METSCH_D08320</name>
</gene>
<feature type="compositionally biased region" description="Polar residues" evidence="10">
    <location>
        <begin position="270"/>
        <end position="284"/>
    </location>
</feature>
<dbReference type="CDD" id="cd18791">
    <property type="entry name" value="SF2_C_RHA"/>
    <property type="match status" value="1"/>
</dbReference>
<dbReference type="SMART" id="SM00847">
    <property type="entry name" value="HA2"/>
    <property type="match status" value="1"/>
</dbReference>
<comment type="similarity">
    <text evidence="8">Belongs to the DEAD box helicase family. DEAH subfamily. PRP16 sub-subfamily.</text>
</comment>
<keyword evidence="3" id="KW-0547">Nucleotide-binding</keyword>
<dbReference type="InterPro" id="IPR011709">
    <property type="entry name" value="DEAD-box_helicase_OB_fold"/>
</dbReference>
<dbReference type="SMART" id="SM00487">
    <property type="entry name" value="DEXDc"/>
    <property type="match status" value="1"/>
</dbReference>
<evidence type="ECO:0000256" key="7">
    <source>
        <dbReference type="ARBA" id="ARBA00023187"/>
    </source>
</evidence>
<dbReference type="GO" id="GO:0034458">
    <property type="term" value="F:3'-5' RNA helicase activity"/>
    <property type="evidence" value="ECO:0007669"/>
    <property type="project" value="TreeGrafter"/>
</dbReference>
<feature type="region of interest" description="Disordered" evidence="10">
    <location>
        <begin position="196"/>
        <end position="303"/>
    </location>
</feature>
<dbReference type="PROSITE" id="PS00690">
    <property type="entry name" value="DEAH_ATP_HELICASE"/>
    <property type="match status" value="1"/>
</dbReference>
<dbReference type="InterPro" id="IPR027417">
    <property type="entry name" value="P-loop_NTPase"/>
</dbReference>
<protein>
    <recommendedName>
        <fullName evidence="1">RNA helicase</fullName>
        <ecNumber evidence="1">3.6.4.13</ecNumber>
    </recommendedName>
</protein>
<name>A0A4P6XQQ3_9ASCO</name>
<dbReference type="GO" id="GO:0016787">
    <property type="term" value="F:hydrolase activity"/>
    <property type="evidence" value="ECO:0007669"/>
    <property type="project" value="UniProtKB-KW"/>
</dbReference>
<comment type="catalytic activity">
    <reaction evidence="9">
        <text>ATP + H2O = ADP + phosphate + H(+)</text>
        <dbReference type="Rhea" id="RHEA:13065"/>
        <dbReference type="ChEBI" id="CHEBI:15377"/>
        <dbReference type="ChEBI" id="CHEBI:15378"/>
        <dbReference type="ChEBI" id="CHEBI:30616"/>
        <dbReference type="ChEBI" id="CHEBI:43474"/>
        <dbReference type="ChEBI" id="CHEBI:456216"/>
        <dbReference type="EC" id="3.6.4.13"/>
    </reaction>
</comment>
<evidence type="ECO:0000256" key="3">
    <source>
        <dbReference type="ARBA" id="ARBA00022741"/>
    </source>
</evidence>
<keyword evidence="4" id="KW-0378">Hydrolase</keyword>
<dbReference type="AlphaFoldDB" id="A0A4P6XQQ3"/>
<dbReference type="SUPFAM" id="SSF52540">
    <property type="entry name" value="P-loop containing nucleoside triphosphate hydrolases"/>
    <property type="match status" value="1"/>
</dbReference>
<dbReference type="PANTHER" id="PTHR18934:SF91">
    <property type="entry name" value="PRE-MRNA-SPLICING FACTOR ATP-DEPENDENT RNA HELICASE PRP16"/>
    <property type="match status" value="1"/>
</dbReference>
<dbReference type="GO" id="GO:0003723">
    <property type="term" value="F:RNA binding"/>
    <property type="evidence" value="ECO:0007669"/>
    <property type="project" value="TreeGrafter"/>
</dbReference>
<sequence length="1177" mass="132336">MASSPHGDYPVRGNTPSFTAKTASGFEKRGKNARKMTVFESLTDALSRGLNRVVAPGLLHVTIRLYKQSQTKADFASATKALGFSEDLSKSIYVFINDNIGGLEAEAAEKTKSDLLEKPALVKEKKAVRKTDTGGKRRLQLDLGGEDEDEILLNADSGNLGSTSKPDIELDQVENDIFMIDEKPRPRKITFKKIKKEDARRIKGDEGGHTLDRKETLLKDINTDSVLDSDKNRPTNPHPNIPSQLDDKNVSYDTSDGQRVSNPETDKNSPRNTQEGTDFWQNLPNDEDSQAQENVENDRDWYTLEDSTTAAVDQYRDLENEYRPVKNSRPSQHNKSGGGFSALGEYLDYDHDESQMRSRIPIMAHFIVPPFLKGSENHLTLQIDLSRTSRSIGPSVDPVKDPESELAVAARTGSFIIKNRKEKTERAKQAKDRVTGTSQKESEPSKKAEISEQQNGAETEPDAADYTYETIQQQRRSLPAYQARDALSKVIAENQIVVVVGETGSGKTTQITQFLAEEGYTRSLAKDGSRRLVACTQPRRVAAMSVAKRVSEEMGVKLGDDVGYTIRFEDKTLHTKTRIKYMTEGILLREILEDPLLEQYSCIIMDEAHERSLITDVLLGLFRGLLRRRRDLKLVVTSATMNADRFTRYFGNAPQFFIPGRTFPVEVFYSKLRCSDYVETAVKQVVTIHLANKKGDGDILVFMTGQEDIEATCELIQEKLALLENPPPLDVYPIYSTMPADLQKKIFTKQNAARRKVVVATNIAETSLTVDGIRYVVDCGLVKMKMFNPKLGMDALQVVPISMANAQQRSGRAGRTGPGLAYRLFTEAAALPALMYAQPIPEIQRTNLSAVMLLLKSLRVEDITRFPFLDAPPPDLLTCSLYELWAMGALEHLGKLTPLGLKMTSFPMEPTLAKLIILLCQPEFHCAAEIVTIVAMLSVPSVFYRPKERANEADSMRERFLVAELDHLTLLNVYTQWEQRARVKNMTMSKLAAWSGRNFLHHKSLLRAKEVRTQLEAIMAKLKYPMLRAKNDADIRKCICAAYFHQAASLEKMGGGRGLAEYANLRQSYMKMYLHPTSALVGGTDLSPQYVVYDELVLTKKEYMQCVTAVEPEWLLQYGYVFYGVSPQVRKELEQGRNIRLKDVAELESEMKQIEVEAVKVPEKPNRAKNVKKMRNF</sequence>
<evidence type="ECO:0000313" key="13">
    <source>
        <dbReference type="EMBL" id="QBM89750.1"/>
    </source>
</evidence>
<dbReference type="PANTHER" id="PTHR18934">
    <property type="entry name" value="ATP-DEPENDENT RNA HELICASE"/>
    <property type="match status" value="1"/>
</dbReference>
<dbReference type="STRING" id="2163413.A0A4P6XQQ3"/>
<reference evidence="14" key="1">
    <citation type="submission" date="2019-03" db="EMBL/GenBank/DDBJ databases">
        <title>Snf2 controls pulcherriminic acid biosynthesis and connects pigmentation and antifungal activity of the yeast Metschnikowia pulcherrima.</title>
        <authorList>
            <person name="Gore-Lloyd D."/>
            <person name="Sumann I."/>
            <person name="Brachmann A.O."/>
            <person name="Schneeberger K."/>
            <person name="Ortiz-Merino R.A."/>
            <person name="Moreno-Beltran M."/>
            <person name="Schlaefli M."/>
            <person name="Kirner P."/>
            <person name="Santos Kron A."/>
            <person name="Wolfe K.H."/>
            <person name="Piel J."/>
            <person name="Ahrens C.H."/>
            <person name="Henk D."/>
            <person name="Freimoser F.M."/>
        </authorList>
    </citation>
    <scope>NUCLEOTIDE SEQUENCE [LARGE SCALE GENOMIC DNA]</scope>
    <source>
        <strain evidence="14">APC 1.2</strain>
    </source>
</reference>
<dbReference type="GO" id="GO:0000398">
    <property type="term" value="P:mRNA splicing, via spliceosome"/>
    <property type="evidence" value="ECO:0007669"/>
    <property type="project" value="UniProtKB-ARBA"/>
</dbReference>
<evidence type="ECO:0000256" key="10">
    <source>
        <dbReference type="SAM" id="MobiDB-lite"/>
    </source>
</evidence>
<dbReference type="InterPro" id="IPR048333">
    <property type="entry name" value="HA2_WH"/>
</dbReference>
<evidence type="ECO:0000256" key="8">
    <source>
        <dbReference type="ARBA" id="ARBA00038040"/>
    </source>
</evidence>